<evidence type="ECO:0000313" key="3">
    <source>
        <dbReference type="Proteomes" id="UP001304635"/>
    </source>
</evidence>
<evidence type="ECO:0000313" key="2">
    <source>
        <dbReference type="EMBL" id="WMM95624.1"/>
    </source>
</evidence>
<dbReference type="EMBL" id="OR420750">
    <property type="protein sequence ID" value="WMM95624.1"/>
    <property type="molecule type" value="Genomic_DNA"/>
</dbReference>
<dbReference type="Proteomes" id="UP001304635">
    <property type="component" value="Segment"/>
</dbReference>
<protein>
    <submittedName>
        <fullName evidence="2">Uncharacterized protein</fullName>
    </submittedName>
</protein>
<evidence type="ECO:0000256" key="1">
    <source>
        <dbReference type="SAM" id="MobiDB-lite"/>
    </source>
</evidence>
<feature type="region of interest" description="Disordered" evidence="1">
    <location>
        <begin position="1"/>
        <end position="24"/>
    </location>
</feature>
<proteinExistence type="predicted"/>
<organism evidence="2 3">
    <name type="scientific">Roseobacter phage CRP-361</name>
    <dbReference type="NCBI Taxonomy" id="3072848"/>
    <lineage>
        <taxon>Viruses</taxon>
        <taxon>Duplodnaviria</taxon>
        <taxon>Heunggongvirae</taxon>
        <taxon>Uroviricota</taxon>
        <taxon>Caudoviricetes</taxon>
        <taxon>Autographivirales</taxon>
        <taxon>Autographivirales incertae sedis</taxon>
        <taxon>Dynamenevirus</taxon>
        <taxon>Dynamenevirus CRP361</taxon>
    </lineage>
</organism>
<keyword evidence="3" id="KW-1185">Reference proteome</keyword>
<accession>A0AAX3ZXD4</accession>
<gene>
    <name evidence="2" type="ORF">CRP361_gp6</name>
</gene>
<name>A0AAX3ZXD4_9CAUD</name>
<reference evidence="2 3" key="1">
    <citation type="submission" date="2023-08" db="EMBL/GenBank/DDBJ databases">
        <authorList>
            <person name="Du S."/>
            <person name="Wu Z."/>
            <person name="Wu Y."/>
            <person name="Yang M."/>
            <person name="Shao J."/>
            <person name="Liu H."/>
            <person name="Zhao Y."/>
            <person name="Zhang Z."/>
        </authorList>
    </citation>
    <scope>NUCLEOTIDE SEQUENCE [LARGE SCALE GENOMIC DNA]</scope>
</reference>
<sequence length="92" mass="10841">MKHGQWKDSHDEKQARGGLRHGQMIGLVEKERPAHKSEWFFDVFLGEYTKFIGLSKINATIKQRTSTLFRLNVGPLHFTVERWRAKKVKRYG</sequence>
<feature type="compositionally biased region" description="Basic and acidic residues" evidence="1">
    <location>
        <begin position="1"/>
        <end position="15"/>
    </location>
</feature>